<dbReference type="Proteomes" id="UP000029981">
    <property type="component" value="Chromosome 3"/>
</dbReference>
<organism evidence="5 6">
    <name type="scientific">Cucumis sativus</name>
    <name type="common">Cucumber</name>
    <dbReference type="NCBI Taxonomy" id="3659"/>
    <lineage>
        <taxon>Eukaryota</taxon>
        <taxon>Viridiplantae</taxon>
        <taxon>Streptophyta</taxon>
        <taxon>Embryophyta</taxon>
        <taxon>Tracheophyta</taxon>
        <taxon>Spermatophyta</taxon>
        <taxon>Magnoliopsida</taxon>
        <taxon>eudicotyledons</taxon>
        <taxon>Gunneridae</taxon>
        <taxon>Pentapetalae</taxon>
        <taxon>rosids</taxon>
        <taxon>fabids</taxon>
        <taxon>Cucurbitales</taxon>
        <taxon>Cucurbitaceae</taxon>
        <taxon>Benincaseae</taxon>
        <taxon>Cucumis</taxon>
    </lineage>
</organism>
<protein>
    <recommendedName>
        <fullName evidence="4">Terpene synthase metal-binding domain-containing protein</fullName>
    </recommendedName>
</protein>
<evidence type="ECO:0000256" key="2">
    <source>
        <dbReference type="ARBA" id="ARBA00022723"/>
    </source>
</evidence>
<comment type="cofactor">
    <cofactor evidence="1">
        <name>Mg(2+)</name>
        <dbReference type="ChEBI" id="CHEBI:18420"/>
    </cofactor>
</comment>
<keyword evidence="6" id="KW-1185">Reference proteome</keyword>
<evidence type="ECO:0000256" key="3">
    <source>
        <dbReference type="ARBA" id="ARBA00023239"/>
    </source>
</evidence>
<dbReference type="GO" id="GO:0010333">
    <property type="term" value="F:terpene synthase activity"/>
    <property type="evidence" value="ECO:0007669"/>
    <property type="project" value="InterPro"/>
</dbReference>
<name>A0A0A0L5V3_CUCSA</name>
<sequence length="182" mass="20965">MKNQCRAFFMEAKWFNEGYIPTVEEYMKVSITSAAYYVFASISFLTIGNNAASKQVYEWAQTDPILLRATSVIGRFVNDIASHKFEQERGHVASAVECYMKQYGVSEEEAVTELQKQVVNAWKDIIEDYMKSSKLFPSFILDHVLNVARLSDLFYKEEDGYTFADGETKRFITLMLKNPMPI</sequence>
<proteinExistence type="predicted"/>
<dbReference type="InterPro" id="IPR005630">
    <property type="entry name" value="Terpene_synthase_metal-bd"/>
</dbReference>
<dbReference type="AlphaFoldDB" id="A0A0A0L5V3"/>
<dbReference type="EMBL" id="CM002924">
    <property type="protein sequence ID" value="KGN55967.1"/>
    <property type="molecule type" value="Genomic_DNA"/>
</dbReference>
<dbReference type="SUPFAM" id="SSF48576">
    <property type="entry name" value="Terpenoid synthases"/>
    <property type="match status" value="1"/>
</dbReference>
<gene>
    <name evidence="5" type="ORF">Csa_3G040860</name>
</gene>
<reference evidence="5 6" key="4">
    <citation type="journal article" date="2011" name="BMC Genomics">
        <title>RNA-Seq improves annotation of protein-coding genes in the cucumber genome.</title>
        <authorList>
            <person name="Li Z."/>
            <person name="Zhang Z."/>
            <person name="Yan P."/>
            <person name="Huang S."/>
            <person name="Fei Z."/>
            <person name="Lin K."/>
        </authorList>
    </citation>
    <scope>NUCLEOTIDE SEQUENCE [LARGE SCALE GENOMIC DNA]</scope>
    <source>
        <strain evidence="6">cv. 9930</strain>
    </source>
</reference>
<evidence type="ECO:0000256" key="1">
    <source>
        <dbReference type="ARBA" id="ARBA00001946"/>
    </source>
</evidence>
<dbReference type="PANTHER" id="PTHR31225">
    <property type="entry name" value="OS04G0344100 PROTEIN-RELATED"/>
    <property type="match status" value="1"/>
</dbReference>
<reference evidence="5 6" key="3">
    <citation type="journal article" date="2010" name="BMC Genomics">
        <title>Transcriptome sequencing and comparative analysis of cucumber flowers with different sex types.</title>
        <authorList>
            <person name="Guo S."/>
            <person name="Zheng Y."/>
            <person name="Joung J.G."/>
            <person name="Liu S."/>
            <person name="Zhang Z."/>
            <person name="Crasta O.R."/>
            <person name="Sobral B.W."/>
            <person name="Xu Y."/>
            <person name="Huang S."/>
            <person name="Fei Z."/>
        </authorList>
    </citation>
    <scope>NUCLEOTIDE SEQUENCE [LARGE SCALE GENOMIC DNA]</scope>
    <source>
        <strain evidence="6">cv. 9930</strain>
    </source>
</reference>
<evidence type="ECO:0000313" key="6">
    <source>
        <dbReference type="Proteomes" id="UP000029981"/>
    </source>
</evidence>
<dbReference type="PANTHER" id="PTHR31225:SF221">
    <property type="entry name" value="(-)-GERMACRENE D SYNTHASE"/>
    <property type="match status" value="1"/>
</dbReference>
<feature type="domain" description="Terpene synthase metal-binding" evidence="4">
    <location>
        <begin position="1"/>
        <end position="124"/>
    </location>
</feature>
<dbReference type="Gene3D" id="1.10.600.10">
    <property type="entry name" value="Farnesyl Diphosphate Synthase"/>
    <property type="match status" value="1"/>
</dbReference>
<accession>A0A0A0L5V3</accession>
<evidence type="ECO:0000313" key="5">
    <source>
        <dbReference type="EMBL" id="KGN55967.1"/>
    </source>
</evidence>
<dbReference type="InterPro" id="IPR050148">
    <property type="entry name" value="Terpene_synthase-like"/>
</dbReference>
<dbReference type="InterPro" id="IPR008949">
    <property type="entry name" value="Isoprenoid_synthase_dom_sf"/>
</dbReference>
<keyword evidence="2" id="KW-0479">Metal-binding</keyword>
<dbReference type="GO" id="GO:0000287">
    <property type="term" value="F:magnesium ion binding"/>
    <property type="evidence" value="ECO:0007669"/>
    <property type="project" value="InterPro"/>
</dbReference>
<reference evidence="5 6" key="1">
    <citation type="journal article" date="2009" name="Nat. Genet.">
        <title>The genome of the cucumber, Cucumis sativus L.</title>
        <authorList>
            <person name="Huang S."/>
            <person name="Li R."/>
            <person name="Zhang Z."/>
            <person name="Li L."/>
            <person name="Gu X."/>
            <person name="Fan W."/>
            <person name="Lucas W.J."/>
            <person name="Wang X."/>
            <person name="Xie B."/>
            <person name="Ni P."/>
            <person name="Ren Y."/>
            <person name="Zhu H."/>
            <person name="Li J."/>
            <person name="Lin K."/>
            <person name="Jin W."/>
            <person name="Fei Z."/>
            <person name="Li G."/>
            <person name="Staub J."/>
            <person name="Kilian A."/>
            <person name="van der Vossen E.A."/>
            <person name="Wu Y."/>
            <person name="Guo J."/>
            <person name="He J."/>
            <person name="Jia Z."/>
            <person name="Ren Y."/>
            <person name="Tian G."/>
            <person name="Lu Y."/>
            <person name="Ruan J."/>
            <person name="Qian W."/>
            <person name="Wang M."/>
            <person name="Huang Q."/>
            <person name="Li B."/>
            <person name="Xuan Z."/>
            <person name="Cao J."/>
            <person name="Asan"/>
            <person name="Wu Z."/>
            <person name="Zhang J."/>
            <person name="Cai Q."/>
            <person name="Bai Y."/>
            <person name="Zhao B."/>
            <person name="Han Y."/>
            <person name="Li Y."/>
            <person name="Li X."/>
            <person name="Wang S."/>
            <person name="Shi Q."/>
            <person name="Liu S."/>
            <person name="Cho W.K."/>
            <person name="Kim J.Y."/>
            <person name="Xu Y."/>
            <person name="Heller-Uszynska K."/>
            <person name="Miao H."/>
            <person name="Cheng Z."/>
            <person name="Zhang S."/>
            <person name="Wu J."/>
            <person name="Yang Y."/>
            <person name="Kang H."/>
            <person name="Li M."/>
            <person name="Liang H."/>
            <person name="Ren X."/>
            <person name="Shi Z."/>
            <person name="Wen M."/>
            <person name="Jian M."/>
            <person name="Yang H."/>
            <person name="Zhang G."/>
            <person name="Yang Z."/>
            <person name="Chen R."/>
            <person name="Liu S."/>
            <person name="Li J."/>
            <person name="Ma L."/>
            <person name="Liu H."/>
            <person name="Zhou Y."/>
            <person name="Zhao J."/>
            <person name="Fang X."/>
            <person name="Li G."/>
            <person name="Fang L."/>
            <person name="Li Y."/>
            <person name="Liu D."/>
            <person name="Zheng H."/>
            <person name="Zhang Y."/>
            <person name="Qin N."/>
            <person name="Li Z."/>
            <person name="Yang G."/>
            <person name="Yang S."/>
            <person name="Bolund L."/>
            <person name="Kristiansen K."/>
            <person name="Zheng H."/>
            <person name="Li S."/>
            <person name="Zhang X."/>
            <person name="Yang H."/>
            <person name="Wang J."/>
            <person name="Sun R."/>
            <person name="Zhang B."/>
            <person name="Jiang S."/>
            <person name="Wang J."/>
            <person name="Du Y."/>
            <person name="Li S."/>
        </authorList>
    </citation>
    <scope>NUCLEOTIDE SEQUENCE [LARGE SCALE GENOMIC DNA]</scope>
    <source>
        <strain evidence="6">cv. 9930</strain>
    </source>
</reference>
<reference evidence="5 6" key="2">
    <citation type="journal article" date="2009" name="PLoS ONE">
        <title>An integrated genetic and cytogenetic map of the cucumber genome.</title>
        <authorList>
            <person name="Ren Y."/>
            <person name="Zhang Z."/>
            <person name="Liu J."/>
            <person name="Staub J.E."/>
            <person name="Han Y."/>
            <person name="Cheng Z."/>
            <person name="Li X."/>
            <person name="Lu J."/>
            <person name="Miao H."/>
            <person name="Kang H."/>
            <person name="Xie B."/>
            <person name="Gu X."/>
            <person name="Wang X."/>
            <person name="Du Y."/>
            <person name="Jin W."/>
            <person name="Huang S."/>
        </authorList>
    </citation>
    <scope>NUCLEOTIDE SEQUENCE [LARGE SCALE GENOMIC DNA]</scope>
    <source>
        <strain evidence="6">cv. 9930</strain>
    </source>
</reference>
<dbReference type="OMA" id="IMINYAR"/>
<dbReference type="STRING" id="3659.A0A0A0L5V3"/>
<evidence type="ECO:0000259" key="4">
    <source>
        <dbReference type="Pfam" id="PF03936"/>
    </source>
</evidence>
<keyword evidence="3" id="KW-0456">Lyase</keyword>
<dbReference type="Pfam" id="PF03936">
    <property type="entry name" value="Terpene_synth_C"/>
    <property type="match status" value="1"/>
</dbReference>
<dbReference type="GO" id="GO:0016114">
    <property type="term" value="P:terpenoid biosynthetic process"/>
    <property type="evidence" value="ECO:0007669"/>
    <property type="project" value="InterPro"/>
</dbReference>
<dbReference type="Gramene" id="KGN55967">
    <property type="protein sequence ID" value="KGN55967"/>
    <property type="gene ID" value="Csa_3G040860"/>
</dbReference>